<dbReference type="CDD" id="cd06189">
    <property type="entry name" value="flavin_oxioreductase"/>
    <property type="match status" value="1"/>
</dbReference>
<reference evidence="7 8" key="1">
    <citation type="submission" date="2018-08" db="EMBL/GenBank/DDBJ databases">
        <title>Recombination of ecologically and evolutionarily significant loci maintains genetic cohesion in the Pseudomonas syringae species complex.</title>
        <authorList>
            <person name="Dillon M."/>
            <person name="Thakur S."/>
            <person name="Almeida R.N.D."/>
            <person name="Weir B.S."/>
            <person name="Guttman D.S."/>
        </authorList>
    </citation>
    <scope>NUCLEOTIDE SEQUENCE [LARGE SCALE GENOMIC DNA]</scope>
    <source>
        <strain evidence="7 8">ICMP 2732</strain>
    </source>
</reference>
<dbReference type="Gene3D" id="3.10.20.30">
    <property type="match status" value="1"/>
</dbReference>
<keyword evidence="2" id="KW-0455">Luminescence</keyword>
<dbReference type="InterPro" id="IPR012675">
    <property type="entry name" value="Beta-grasp_dom_sf"/>
</dbReference>
<dbReference type="PROSITE" id="PS51384">
    <property type="entry name" value="FAD_FR"/>
    <property type="match status" value="1"/>
</dbReference>
<organism evidence="7 8">
    <name type="scientific">Pseudomonas syringae pv. primulae</name>
    <dbReference type="NCBI Taxonomy" id="251707"/>
    <lineage>
        <taxon>Bacteria</taxon>
        <taxon>Pseudomonadati</taxon>
        <taxon>Pseudomonadota</taxon>
        <taxon>Gammaproteobacteria</taxon>
        <taxon>Pseudomonadales</taxon>
        <taxon>Pseudomonadaceae</taxon>
        <taxon>Pseudomonas</taxon>
    </lineage>
</organism>
<dbReference type="InterPro" id="IPR001433">
    <property type="entry name" value="OxRdtase_FAD/NAD-bd"/>
</dbReference>
<dbReference type="GO" id="GO:0016491">
    <property type="term" value="F:oxidoreductase activity"/>
    <property type="evidence" value="ECO:0007669"/>
    <property type="project" value="UniProtKB-KW"/>
</dbReference>
<evidence type="ECO:0000256" key="2">
    <source>
        <dbReference type="ARBA" id="ARBA00023223"/>
    </source>
</evidence>
<dbReference type="Gene3D" id="3.40.50.80">
    <property type="entry name" value="Nucleotide-binding domain of ferredoxin-NADP reductase (FNR) module"/>
    <property type="match status" value="1"/>
</dbReference>
<dbReference type="GO" id="GO:0051536">
    <property type="term" value="F:iron-sulfur cluster binding"/>
    <property type="evidence" value="ECO:0007669"/>
    <property type="project" value="InterPro"/>
</dbReference>
<dbReference type="InterPro" id="IPR001041">
    <property type="entry name" value="2Fe-2S_ferredoxin-type"/>
</dbReference>
<dbReference type="PROSITE" id="PS51085">
    <property type="entry name" value="2FE2S_FER_2"/>
    <property type="match status" value="1"/>
</dbReference>
<evidence type="ECO:0000256" key="3">
    <source>
        <dbReference type="ARBA" id="ARBA00038177"/>
    </source>
</evidence>
<dbReference type="InterPro" id="IPR017938">
    <property type="entry name" value="Riboflavin_synthase-like_b-brl"/>
</dbReference>
<comment type="caution">
    <text evidence="7">The sequence shown here is derived from an EMBL/GenBank/DDBJ whole genome shotgun (WGS) entry which is preliminary data.</text>
</comment>
<feature type="domain" description="2Fe-2S ferredoxin-type" evidence="5">
    <location>
        <begin position="35"/>
        <end position="123"/>
    </location>
</feature>
<dbReference type="InterPro" id="IPR050415">
    <property type="entry name" value="MRET"/>
</dbReference>
<dbReference type="GO" id="GO:0008218">
    <property type="term" value="P:bioluminescence"/>
    <property type="evidence" value="ECO:0007669"/>
    <property type="project" value="UniProtKB-KW"/>
</dbReference>
<gene>
    <name evidence="7" type="ORF">ALQ36_04508</name>
</gene>
<dbReference type="EMBL" id="RBPY01000140">
    <property type="protein sequence ID" value="RMO73475.1"/>
    <property type="molecule type" value="Genomic_DNA"/>
</dbReference>
<dbReference type="PRINTS" id="PR00410">
    <property type="entry name" value="PHEHYDRXLASE"/>
</dbReference>
<dbReference type="Pfam" id="PF00111">
    <property type="entry name" value="Fer2"/>
    <property type="match status" value="1"/>
</dbReference>
<evidence type="ECO:0000256" key="1">
    <source>
        <dbReference type="ARBA" id="ARBA00023002"/>
    </source>
</evidence>
<dbReference type="Proteomes" id="UP000281350">
    <property type="component" value="Unassembled WGS sequence"/>
</dbReference>
<dbReference type="CDD" id="cd00207">
    <property type="entry name" value="fer2"/>
    <property type="match status" value="1"/>
</dbReference>
<evidence type="ECO:0000313" key="7">
    <source>
        <dbReference type="EMBL" id="RMO73475.1"/>
    </source>
</evidence>
<feature type="region of interest" description="Disordered" evidence="4">
    <location>
        <begin position="1"/>
        <end position="27"/>
    </location>
</feature>
<dbReference type="Pfam" id="PF00175">
    <property type="entry name" value="NAD_binding_1"/>
    <property type="match status" value="1"/>
</dbReference>
<dbReference type="AlphaFoldDB" id="A0A3M3XU02"/>
<evidence type="ECO:0000256" key="4">
    <source>
        <dbReference type="SAM" id="MobiDB-lite"/>
    </source>
</evidence>
<dbReference type="InterPro" id="IPR036010">
    <property type="entry name" value="2Fe-2S_ferredoxin-like_sf"/>
</dbReference>
<dbReference type="InterPro" id="IPR017927">
    <property type="entry name" value="FAD-bd_FR_type"/>
</dbReference>
<dbReference type="PANTHER" id="PTHR47354">
    <property type="entry name" value="NADH OXIDOREDUCTASE HCR"/>
    <property type="match status" value="1"/>
</dbReference>
<dbReference type="SUPFAM" id="SSF63380">
    <property type="entry name" value="Riboflavin synthase domain-like"/>
    <property type="match status" value="1"/>
</dbReference>
<dbReference type="InterPro" id="IPR039261">
    <property type="entry name" value="FNR_nucleotide-bd"/>
</dbReference>
<sequence>MARGNHPRMGQGDRQGRSHYPPGGRDLDSVGNRLMRVTLQPSGAVLETLPGERILDAAQRLGYECPQSCRNGNCHVCSALLVEGRVMQSGQVLDHGEIHTCVAEPLAACVVLWDGVLAKGELPVRSFACQLSECVEIGGDVWHVGLRAPAGKPPRYHAGQYLMIERENGEKSAFSIASAPHSGRELELHVLAREDSARSLIEQLQRNKMARVELPFGDTHLAELPDGPLVLIAAGTGMAQMNSLLEHCRSTGFSHPVHLYWGVRRPEDFYQISHWDEWATLPNLFLHKVVSDLCGWEGRCGLLHEAVCEDIKDLSAVHVYASGSPAMIYGTLDALVSAGMDAHQMRADVFAYAPRP</sequence>
<name>A0A3M3XU02_9PSED</name>
<keyword evidence="1" id="KW-0560">Oxidoreductase</keyword>
<comment type="similarity">
    <text evidence="3">Belongs to the Fre/LuxG FAD/NAD(P) flavoprotein oxidoreductase family.</text>
</comment>
<dbReference type="SUPFAM" id="SSF52343">
    <property type="entry name" value="Ferredoxin reductase-like, C-terminal NADP-linked domain"/>
    <property type="match status" value="1"/>
</dbReference>
<accession>A0A3M3XU02</accession>
<proteinExistence type="inferred from homology"/>
<evidence type="ECO:0000259" key="6">
    <source>
        <dbReference type="PROSITE" id="PS51384"/>
    </source>
</evidence>
<evidence type="ECO:0000259" key="5">
    <source>
        <dbReference type="PROSITE" id="PS51085"/>
    </source>
</evidence>
<dbReference type="Gene3D" id="2.40.30.10">
    <property type="entry name" value="Translation factors"/>
    <property type="match status" value="1"/>
</dbReference>
<feature type="domain" description="FAD-binding FR-type" evidence="6">
    <location>
        <begin position="124"/>
        <end position="222"/>
    </location>
</feature>
<protein>
    <submittedName>
        <fullName evidence="7">CDP-6-deoxy-delta-3,4-glucoseen reductase</fullName>
    </submittedName>
</protein>
<dbReference type="SUPFAM" id="SSF54292">
    <property type="entry name" value="2Fe-2S ferredoxin-like"/>
    <property type="match status" value="1"/>
</dbReference>
<dbReference type="PANTHER" id="PTHR47354:SF7">
    <property type="entry name" value="NAD(P)H-FLAVIN REDUCTASE"/>
    <property type="match status" value="1"/>
</dbReference>
<evidence type="ECO:0000313" key="8">
    <source>
        <dbReference type="Proteomes" id="UP000281350"/>
    </source>
</evidence>